<sequence length="113" mass="12150">MSRLQTVVELPEFLRRAKAILSDEERAALVNYIAANPEAGVSLGGGLRKVRVARAGGGKSGGYRTIHLFGGGHVPIFLITLFAKNEKDNLSRAEQAELVALGKALLAFYGDRQ</sequence>
<organism evidence="1 2">
    <name type="scientific">Sphingobium xenophagum</name>
    <dbReference type="NCBI Taxonomy" id="121428"/>
    <lineage>
        <taxon>Bacteria</taxon>
        <taxon>Pseudomonadati</taxon>
        <taxon>Pseudomonadota</taxon>
        <taxon>Alphaproteobacteria</taxon>
        <taxon>Sphingomonadales</taxon>
        <taxon>Sphingomonadaceae</taxon>
        <taxon>Sphingobium</taxon>
    </lineage>
</organism>
<dbReference type="Pfam" id="PF06296">
    <property type="entry name" value="RelE"/>
    <property type="match status" value="1"/>
</dbReference>
<dbReference type="InterPro" id="IPR009387">
    <property type="entry name" value="HigB-2"/>
</dbReference>
<evidence type="ECO:0000313" key="2">
    <source>
        <dbReference type="Proteomes" id="UP000217141"/>
    </source>
</evidence>
<dbReference type="RefSeq" id="WP_017183789.1">
    <property type="nucleotide sequence ID" value="NZ_CP022745.1"/>
</dbReference>
<dbReference type="PIRSF" id="PIRSF039032">
    <property type="entry name" value="HigB-2"/>
    <property type="match status" value="1"/>
</dbReference>
<name>A0A249MSI0_SPHXE</name>
<reference evidence="1 2" key="1">
    <citation type="submission" date="2017-08" db="EMBL/GenBank/DDBJ databases">
        <title>Whole Genome Sequence of Sphingobium hydrophobicum C1: Insights into Adaption to the Electronic-waste Contaminated Sediment.</title>
        <authorList>
            <person name="Song D."/>
            <person name="Chen X."/>
            <person name="Xu M."/>
        </authorList>
    </citation>
    <scope>NUCLEOTIDE SEQUENCE [LARGE SCALE GENOMIC DNA]</scope>
    <source>
        <strain evidence="1 2">C1</strain>
    </source>
</reference>
<dbReference type="EMBL" id="CP022745">
    <property type="protein sequence ID" value="ASY44278.1"/>
    <property type="molecule type" value="Genomic_DNA"/>
</dbReference>
<protein>
    <submittedName>
        <fullName evidence="1">Addiction module toxin RelE</fullName>
    </submittedName>
</protein>
<dbReference type="Proteomes" id="UP000217141">
    <property type="component" value="Chromosome I"/>
</dbReference>
<gene>
    <name evidence="1" type="ORF">CJD35_07345</name>
</gene>
<dbReference type="KEGG" id="shyd:CJD35_07345"/>
<dbReference type="AlphaFoldDB" id="A0A249MSI0"/>
<proteinExistence type="predicted"/>
<accession>A0A249MSI0</accession>
<evidence type="ECO:0000313" key="1">
    <source>
        <dbReference type="EMBL" id="ASY44278.1"/>
    </source>
</evidence>